<name>A0A4U8YXU7_9BACT</name>
<gene>
    <name evidence="1" type="ORF">MSL71_45840</name>
</gene>
<dbReference type="EMBL" id="CAADHO010000012">
    <property type="protein sequence ID" value="VFQ46902.1"/>
    <property type="molecule type" value="Genomic_DNA"/>
</dbReference>
<organism evidence="1 2">
    <name type="scientific">Desulfoluna butyratoxydans</name>
    <dbReference type="NCBI Taxonomy" id="231438"/>
    <lineage>
        <taxon>Bacteria</taxon>
        <taxon>Pseudomonadati</taxon>
        <taxon>Thermodesulfobacteriota</taxon>
        <taxon>Desulfobacteria</taxon>
        <taxon>Desulfobacterales</taxon>
        <taxon>Desulfolunaceae</taxon>
        <taxon>Desulfoluna</taxon>
    </lineage>
</organism>
<dbReference type="Pfam" id="PF05136">
    <property type="entry name" value="Phage_portal_2"/>
    <property type="match status" value="1"/>
</dbReference>
<reference evidence="1 2" key="1">
    <citation type="submission" date="2019-03" db="EMBL/GenBank/DDBJ databases">
        <authorList>
            <person name="Nijsse B."/>
        </authorList>
    </citation>
    <scope>NUCLEOTIDE SEQUENCE [LARGE SCALE GENOMIC DNA]</scope>
    <source>
        <strain evidence="1">Desulfoluna butyratoxydans MSL71</strain>
    </source>
</reference>
<sequence length="525" mass="58074">MSPLLYGPDNRPLSSSSSVAANTSYGVHRKAGGHSGTLANWMTSRMNRDSEPYERSTIASRAQDLVANDPHAANITDSMGVSVVGTGLRPQSRPNWKLLGWTEEQAEEFQTQAEWAFSIWEAEADAGGQLAFWEIQFLSVQSLVVNGEFLRIPVMIDEPGRTFSLALQCVNPLRMYTPSDLTQDTSIRDGVAFGENGRPSSYWIANPDNGYTSYSLPSASFAQVPARVGHRPGVFHSFVKKEDEQVRGVSLLAPGMKFFRDLNDYLDFELVGAIVAASFPVFIKTPNAEDATSGRDMNGNEVAAGELTRHQDVVAGTMIYGNPGEEPKVLESNRPGNTFPEFVERILRGIGVSVGMPYEVVAKDFSKTNYSSARAALMEAWRVFEFYQKWLVDRFCQKVWEMVLEEAWLRGMITLPAGSPDWYDARHAYTRATWIPPKRGEIDPLKTARAHDLELQNNTNTLAGILAESGQDVDVVLDQRAREIRKEKGAGLLREEPTPAVKKAKADGADALIEETEKEEEAANA</sequence>
<dbReference type="InterPro" id="IPR006429">
    <property type="entry name" value="Phage_lambda_portal"/>
</dbReference>
<evidence type="ECO:0000313" key="1">
    <source>
        <dbReference type="EMBL" id="VFQ46902.1"/>
    </source>
</evidence>
<proteinExistence type="predicted"/>
<accession>A0A4U8YXU7</accession>
<dbReference type="RefSeq" id="WP_180145639.1">
    <property type="nucleotide sequence ID" value="NZ_CAADHO010000012.1"/>
</dbReference>
<keyword evidence="2" id="KW-1185">Reference proteome</keyword>
<protein>
    <submittedName>
        <fullName evidence="1">Phage portal protein lambda family</fullName>
    </submittedName>
</protein>
<dbReference type="NCBIfam" id="TIGR01539">
    <property type="entry name" value="portal_lambda"/>
    <property type="match status" value="1"/>
</dbReference>
<dbReference type="AlphaFoldDB" id="A0A4U8YXU7"/>
<dbReference type="GO" id="GO:0005198">
    <property type="term" value="F:structural molecule activity"/>
    <property type="evidence" value="ECO:0007669"/>
    <property type="project" value="InterPro"/>
</dbReference>
<evidence type="ECO:0000313" key="2">
    <source>
        <dbReference type="Proteomes" id="UP000507962"/>
    </source>
</evidence>
<dbReference type="GO" id="GO:0019068">
    <property type="term" value="P:virion assembly"/>
    <property type="evidence" value="ECO:0007669"/>
    <property type="project" value="InterPro"/>
</dbReference>
<dbReference type="Proteomes" id="UP000507962">
    <property type="component" value="Unassembled WGS sequence"/>
</dbReference>